<evidence type="ECO:0000313" key="2">
    <source>
        <dbReference type="EMBL" id="GID60726.1"/>
    </source>
</evidence>
<protein>
    <submittedName>
        <fullName evidence="2">Uncharacterized protein</fullName>
    </submittedName>
</protein>
<feature type="compositionally biased region" description="Basic and acidic residues" evidence="1">
    <location>
        <begin position="10"/>
        <end position="33"/>
    </location>
</feature>
<proteinExistence type="predicted"/>
<gene>
    <name evidence="2" type="ORF">Aco03nite_091300</name>
</gene>
<evidence type="ECO:0000256" key="1">
    <source>
        <dbReference type="SAM" id="MobiDB-lite"/>
    </source>
</evidence>
<keyword evidence="3" id="KW-1185">Reference proteome</keyword>
<reference evidence="2 3" key="1">
    <citation type="submission" date="2021-01" db="EMBL/GenBank/DDBJ databases">
        <title>Whole genome shotgun sequence of Actinoplanes couchii NBRC 106145.</title>
        <authorList>
            <person name="Komaki H."/>
            <person name="Tamura T."/>
        </authorList>
    </citation>
    <scope>NUCLEOTIDE SEQUENCE [LARGE SCALE GENOMIC DNA]</scope>
    <source>
        <strain evidence="2 3">NBRC 106145</strain>
    </source>
</reference>
<dbReference type="EMBL" id="BOMG01000113">
    <property type="protein sequence ID" value="GID60726.1"/>
    <property type="molecule type" value="Genomic_DNA"/>
</dbReference>
<name>A0ABQ3XQE9_9ACTN</name>
<evidence type="ECO:0000313" key="3">
    <source>
        <dbReference type="Proteomes" id="UP000612282"/>
    </source>
</evidence>
<sequence>MVRRPVARIPDGRMIKHPDDRKDDRKDDGRTASRTDGQMTGCQVAGQPDRRSVAGGTRPRTDQPEKNGKPCLDRSTPA</sequence>
<feature type="compositionally biased region" description="Basic and acidic residues" evidence="1">
    <location>
        <begin position="59"/>
        <end position="72"/>
    </location>
</feature>
<organism evidence="2 3">
    <name type="scientific">Actinoplanes couchii</name>
    <dbReference type="NCBI Taxonomy" id="403638"/>
    <lineage>
        <taxon>Bacteria</taxon>
        <taxon>Bacillati</taxon>
        <taxon>Actinomycetota</taxon>
        <taxon>Actinomycetes</taxon>
        <taxon>Micromonosporales</taxon>
        <taxon>Micromonosporaceae</taxon>
        <taxon>Actinoplanes</taxon>
    </lineage>
</organism>
<comment type="caution">
    <text evidence="2">The sequence shown here is derived from an EMBL/GenBank/DDBJ whole genome shotgun (WGS) entry which is preliminary data.</text>
</comment>
<dbReference type="Proteomes" id="UP000612282">
    <property type="component" value="Unassembled WGS sequence"/>
</dbReference>
<accession>A0ABQ3XQE9</accession>
<feature type="region of interest" description="Disordered" evidence="1">
    <location>
        <begin position="1"/>
        <end position="78"/>
    </location>
</feature>